<name>A0A8E0RZ28_9TREM</name>
<dbReference type="InterPro" id="IPR052074">
    <property type="entry name" value="NonRcpt_TyrProt_Phosphatase"/>
</dbReference>
<feature type="region of interest" description="Disordered" evidence="1">
    <location>
        <begin position="487"/>
        <end position="554"/>
    </location>
</feature>
<evidence type="ECO:0000313" key="3">
    <source>
        <dbReference type="EMBL" id="KAA0194589.1"/>
    </source>
</evidence>
<proteinExistence type="predicted"/>
<organism evidence="3 4">
    <name type="scientific">Fasciolopsis buskii</name>
    <dbReference type="NCBI Taxonomy" id="27845"/>
    <lineage>
        <taxon>Eukaryota</taxon>
        <taxon>Metazoa</taxon>
        <taxon>Spiralia</taxon>
        <taxon>Lophotrochozoa</taxon>
        <taxon>Platyhelminthes</taxon>
        <taxon>Trematoda</taxon>
        <taxon>Digenea</taxon>
        <taxon>Plagiorchiida</taxon>
        <taxon>Echinostomata</taxon>
        <taxon>Echinostomatoidea</taxon>
        <taxon>Fasciolidae</taxon>
        <taxon>Fasciolopsis</taxon>
    </lineage>
</organism>
<evidence type="ECO:0000313" key="4">
    <source>
        <dbReference type="Proteomes" id="UP000728185"/>
    </source>
</evidence>
<gene>
    <name evidence="3" type="ORF">FBUS_02182</name>
</gene>
<dbReference type="OrthoDB" id="10033291at2759"/>
<dbReference type="AlphaFoldDB" id="A0A8E0RZ28"/>
<keyword evidence="4" id="KW-1185">Reference proteome</keyword>
<dbReference type="PANTHER" id="PTHR46900">
    <property type="entry name" value="TYROSINE-PROTEIN PHOSPHATASE NON-RECEPTOR TYPE 13"/>
    <property type="match status" value="1"/>
</dbReference>
<dbReference type="Gene3D" id="2.30.42.10">
    <property type="match status" value="1"/>
</dbReference>
<sequence length="1016" mass="113320">MEYKNPDIINLELWFSLFCYNVGVYLSPGWLSNSNEPIMGTPRTGRLRSSAWDGTDSALSSPGSNLEGTTAIETLLVVSDIRESAYQLAMDNINTVVRIAFEELPPYLKDFLNGPNSSPISRNRFFANTVVNYPELRHRLNKLSSCFKTSFYLPGLPDGDLASSTASSPFHNGAAEGSNTMLDNLSEQTMWPLNASRDRMYPGPSPKDNSDLSFSPGSESDSTEHGALFSETRSRQSNRTSLWTIASGRGKIDTASRIEAVVWRHILAGVSHHLLCTLVSNDSIPIDWETGDKLLRGVNWLYDWLRSQQLEANRRPLNMVADFANLLATPRDQLFKMSWSGMRSIYPQIPPSLLKFLLDEYEVDGEIRNMPAWRVDQRDANEADEDSIFSMFLGEGHSTGNFLRWRLTALEVLDRVMNTWRSKESLLYTKNHYQTAPIYRPQDLWDLFNIPATVDVARRLDQQLETQRIDFRWLALIRRNPGARAIPLMPEVDQDTISRPQSRQRQTTGRRLRNANGQQSHQSRQEMTRSNPNLMNRPEDSPTSNLQMTSRRIQRDDNVPCVNGRTELAVPLKPAPSRGEPLRIIRTYGNTNKGTVSTGNTNGMDGIANTEKRNKLMMSIGHLYANALALAISFYMTAFLEYLLAYFGDVYLVYSFNIYVPKKPSENILLTPNQMPKTPQEAALYHLQGLAASLPHVNFSEILAKYQQRPVAGATPKLSVAEPETPVTPGYPVHGSQPYFNQMRSAQSQMNGLQSDYLGNSSLTTEYPRMTSLEKNSRPTNRLAQSLWHLPTDRNANPATDPMQIGYGQQVVAASQNWDDFRMATLRRGLERIRGPSTSSALSTPRNPMHSQVSASLGNLHTVLHRNPNIIVEEMTVGSSGSLADSFLDRESNILGGRSDDLGDVLSRSIQGAAVSNITLTRSPSSGFGLILVDGERTMLDQPGVFVKGIAPNSPASENGEFAQGDRILAINGTDLTGLTYTESLTMLKNCGVQATFTVRNCDLSDPSVLLERKKS</sequence>
<evidence type="ECO:0000259" key="2">
    <source>
        <dbReference type="PROSITE" id="PS50106"/>
    </source>
</evidence>
<feature type="compositionally biased region" description="Polar residues" evidence="1">
    <location>
        <begin position="495"/>
        <end position="507"/>
    </location>
</feature>
<accession>A0A8E0RZ28</accession>
<feature type="compositionally biased region" description="Polar residues" evidence="1">
    <location>
        <begin position="541"/>
        <end position="551"/>
    </location>
</feature>
<feature type="region of interest" description="Disordered" evidence="1">
    <location>
        <begin position="195"/>
        <end position="233"/>
    </location>
</feature>
<dbReference type="PROSITE" id="PS50106">
    <property type="entry name" value="PDZ"/>
    <property type="match status" value="1"/>
</dbReference>
<protein>
    <recommendedName>
        <fullName evidence="2">PDZ domain-containing protein</fullName>
    </recommendedName>
</protein>
<dbReference type="Proteomes" id="UP000728185">
    <property type="component" value="Unassembled WGS sequence"/>
</dbReference>
<dbReference type="PANTHER" id="PTHR46900:SF2">
    <property type="entry name" value="TYROSINE-PROTEIN PHOSPHATASE NON-RECEPTOR TYPE 13"/>
    <property type="match status" value="1"/>
</dbReference>
<reference evidence="3" key="1">
    <citation type="submission" date="2019-05" db="EMBL/GenBank/DDBJ databases">
        <title>Annotation for the trematode Fasciolopsis buski.</title>
        <authorList>
            <person name="Choi Y.-J."/>
        </authorList>
    </citation>
    <scope>NUCLEOTIDE SEQUENCE</scope>
    <source>
        <strain evidence="3">HT</strain>
        <tissue evidence="3">Whole worm</tissue>
    </source>
</reference>
<dbReference type="InterPro" id="IPR001478">
    <property type="entry name" value="PDZ"/>
</dbReference>
<comment type="caution">
    <text evidence="3">The sequence shown here is derived from an EMBL/GenBank/DDBJ whole genome shotgun (WGS) entry which is preliminary data.</text>
</comment>
<dbReference type="SUPFAM" id="SSF50156">
    <property type="entry name" value="PDZ domain-like"/>
    <property type="match status" value="1"/>
</dbReference>
<dbReference type="EMBL" id="LUCM01004270">
    <property type="protein sequence ID" value="KAA0194589.1"/>
    <property type="molecule type" value="Genomic_DNA"/>
</dbReference>
<dbReference type="Pfam" id="PF00595">
    <property type="entry name" value="PDZ"/>
    <property type="match status" value="1"/>
</dbReference>
<dbReference type="SMART" id="SM00228">
    <property type="entry name" value="PDZ"/>
    <property type="match status" value="1"/>
</dbReference>
<feature type="domain" description="PDZ" evidence="2">
    <location>
        <begin position="917"/>
        <end position="1003"/>
    </location>
</feature>
<evidence type="ECO:0000256" key="1">
    <source>
        <dbReference type="SAM" id="MobiDB-lite"/>
    </source>
</evidence>
<dbReference type="InterPro" id="IPR036034">
    <property type="entry name" value="PDZ_sf"/>
</dbReference>
<dbReference type="CDD" id="cd00136">
    <property type="entry name" value="PDZ_canonical"/>
    <property type="match status" value="1"/>
</dbReference>
<feature type="compositionally biased region" description="Polar residues" evidence="1">
    <location>
        <begin position="211"/>
        <end position="220"/>
    </location>
</feature>